<sequence length="157" mass="17890">MMKRNFYSALLMVFLVACHQNKEQDQMEGNTQVEARNLINEPVLSSPDNSQTALDWTGTYFNVLPCASCEGIETWLTLNPDQSFELKTNYLGLNDAREEIFTGKFTWNEEGSSIQLLGLIGDTPGKYKVGENQIWHLDQEGNKIKGQLADRYILHKK</sequence>
<name>A0A142EJU5_9BACT</name>
<keyword evidence="2" id="KW-1185">Reference proteome</keyword>
<dbReference type="Gene3D" id="2.40.128.640">
    <property type="match status" value="1"/>
</dbReference>
<dbReference type="PROSITE" id="PS51257">
    <property type="entry name" value="PROKAR_LIPOPROTEIN"/>
    <property type="match status" value="1"/>
</dbReference>
<evidence type="ECO:0000313" key="2">
    <source>
        <dbReference type="Proteomes" id="UP000073816"/>
    </source>
</evidence>
<protein>
    <recommendedName>
        <fullName evidence="3">Copper resistance protein NlpE</fullName>
    </recommendedName>
</protein>
<dbReference type="Pfam" id="PF04170">
    <property type="entry name" value="NlpE"/>
    <property type="match status" value="1"/>
</dbReference>
<dbReference type="Proteomes" id="UP000073816">
    <property type="component" value="Chromosome"/>
</dbReference>
<accession>A0A142EJU5</accession>
<dbReference type="KEGG" id="alm:AO498_03255"/>
<evidence type="ECO:0000313" key="1">
    <source>
        <dbReference type="EMBL" id="AMQ55400.1"/>
    </source>
</evidence>
<dbReference type="STRING" id="1727163.AO498_03255"/>
<organism evidence="1 2">
    <name type="scientific">Algoriphagus sanaruensis</name>
    <dbReference type="NCBI Taxonomy" id="1727163"/>
    <lineage>
        <taxon>Bacteria</taxon>
        <taxon>Pseudomonadati</taxon>
        <taxon>Bacteroidota</taxon>
        <taxon>Cytophagia</taxon>
        <taxon>Cytophagales</taxon>
        <taxon>Cyclobacteriaceae</taxon>
        <taxon>Algoriphagus</taxon>
    </lineage>
</organism>
<reference evidence="2" key="1">
    <citation type="submission" date="2015-09" db="EMBL/GenBank/DDBJ databases">
        <title>Complete sequence of Algoriphagus sp. M8-2.</title>
        <authorList>
            <person name="Shintani M."/>
        </authorList>
    </citation>
    <scope>NUCLEOTIDE SEQUENCE [LARGE SCALE GENOMIC DNA]</scope>
    <source>
        <strain evidence="2">M8-2</strain>
    </source>
</reference>
<evidence type="ECO:0008006" key="3">
    <source>
        <dbReference type="Google" id="ProtNLM"/>
    </source>
</evidence>
<gene>
    <name evidence="1" type="ORF">AO498_03255</name>
</gene>
<dbReference type="AlphaFoldDB" id="A0A142EJU5"/>
<dbReference type="InterPro" id="IPR007298">
    <property type="entry name" value="Cu-R_lipoprotein_NlpE"/>
</dbReference>
<dbReference type="PATRIC" id="fig|1727163.4.peg.673"/>
<proteinExistence type="predicted"/>
<reference evidence="1 2" key="2">
    <citation type="journal article" date="2016" name="Genome Announc.">
        <title>Complete Genome Sequence of Algoriphagus sp. Strain M8-2, Isolated from a Brackish Lake.</title>
        <authorList>
            <person name="Muraguchi Y."/>
            <person name="Kushimoto K."/>
            <person name="Ohtsubo Y."/>
            <person name="Suzuki T."/>
            <person name="Dohra H."/>
            <person name="Kimbara K."/>
            <person name="Shintani M."/>
        </authorList>
    </citation>
    <scope>NUCLEOTIDE SEQUENCE [LARGE SCALE GENOMIC DNA]</scope>
    <source>
        <strain evidence="1 2">M8-2</strain>
    </source>
</reference>
<dbReference type="EMBL" id="CP012836">
    <property type="protein sequence ID" value="AMQ55400.1"/>
    <property type="molecule type" value="Genomic_DNA"/>
</dbReference>